<gene>
    <name evidence="6" type="ORF">PAAG_03300</name>
</gene>
<dbReference type="Gene3D" id="1.20.1250.20">
    <property type="entry name" value="MFS general substrate transporter like domains"/>
    <property type="match status" value="1"/>
</dbReference>
<keyword evidence="3" id="KW-1133">Transmembrane helix</keyword>
<evidence type="ECO:0000256" key="1">
    <source>
        <dbReference type="ARBA" id="ARBA00004141"/>
    </source>
</evidence>
<dbReference type="PANTHER" id="PTHR48022">
    <property type="entry name" value="PLASTIDIC GLUCOSE TRANSPORTER 4"/>
    <property type="match status" value="1"/>
</dbReference>
<dbReference type="KEGG" id="pbl:PAAG_03300"/>
<dbReference type="GO" id="GO:0015793">
    <property type="term" value="P:glycerol transmembrane transport"/>
    <property type="evidence" value="ECO:0007669"/>
    <property type="project" value="TreeGrafter"/>
</dbReference>
<accession>C1GWS6</accession>
<keyword evidence="6" id="KW-0813">Transport</keyword>
<feature type="region of interest" description="Disordered" evidence="5">
    <location>
        <begin position="378"/>
        <end position="400"/>
    </location>
</feature>
<evidence type="ECO:0000256" key="2">
    <source>
        <dbReference type="ARBA" id="ARBA00022692"/>
    </source>
</evidence>
<dbReference type="InterPro" id="IPR050360">
    <property type="entry name" value="MFS_Sugar_Transporters"/>
</dbReference>
<dbReference type="OrthoDB" id="6133115at2759"/>
<name>C1GWS6_PARBA</name>
<keyword evidence="4" id="KW-0472">Membrane</keyword>
<comment type="subcellular location">
    <subcellularLocation>
        <location evidence="1">Membrane</location>
        <topology evidence="1">Multi-pass membrane protein</topology>
    </subcellularLocation>
</comment>
<dbReference type="AlphaFoldDB" id="C1GWS6"/>
<dbReference type="InterPro" id="IPR036259">
    <property type="entry name" value="MFS_trans_sf"/>
</dbReference>
<dbReference type="PANTHER" id="PTHR48022:SF69">
    <property type="entry name" value="SUGAR TRANSPORTER"/>
    <property type="match status" value="1"/>
</dbReference>
<keyword evidence="7" id="KW-1185">Reference proteome</keyword>
<evidence type="ECO:0000256" key="4">
    <source>
        <dbReference type="ARBA" id="ARBA00023136"/>
    </source>
</evidence>
<proteinExistence type="predicted"/>
<sequence length="525" mass="58156">MVATTGLLLLGYDRYMLGRRRAIIKGGCIMIIGITSQMVSIPGSGADAQFIIGRIVTCIGNGINTSIILTPGGVFANIQPRSPDPVTTMVKLLLLAFEGEDIGHPDVQLQQSIVLDSIRVRHRLHLNPNVFSFHQLQNATFPLNAFRSLGPIHAASTQKAATGATVGLFTYIATFGSSWVSLVWLHPDKISPIKTRAKANALSTCSNWFFNFRLRVAVWKRSISFFAKGFTVKISCVTAAKQLPYLSKDEITQMIEQNEFGSKDDLQQDEIKSTMRTAKARTIAKGGKSRVYEKEGPEICFWAMYYGPFRILEIFNGIMIRGCFWSLIGKSTIYQLLSQSEMSSRPPFSSPVLLKIPLGNRSSLMSWYIQPQRANALAGSGRPARDSVMPAVEEDDKVSLVSDEEPTQYDMAEEGRAIERSSNGPSKMMMATHQDSPSINSGAPVDDVGKASLDMKTVTTSNGFNYRVWKVGILADVKVIDRTDILMETQHTAPEDRVALEKEKWTVRVKALYQGCYNPSSNLFR</sequence>
<dbReference type="GO" id="GO:0005351">
    <property type="term" value="F:carbohydrate:proton symporter activity"/>
    <property type="evidence" value="ECO:0007669"/>
    <property type="project" value="TreeGrafter"/>
</dbReference>
<dbReference type="Proteomes" id="UP000002059">
    <property type="component" value="Partially assembled WGS sequence"/>
</dbReference>
<evidence type="ECO:0000256" key="3">
    <source>
        <dbReference type="ARBA" id="ARBA00022989"/>
    </source>
</evidence>
<dbReference type="InterPro" id="IPR005828">
    <property type="entry name" value="MFS_sugar_transport-like"/>
</dbReference>
<dbReference type="VEuPathDB" id="FungiDB:PAAG_03300"/>
<dbReference type="EMBL" id="KN293998">
    <property type="protein sequence ID" value="EEH41014.2"/>
    <property type="molecule type" value="Genomic_DNA"/>
</dbReference>
<evidence type="ECO:0000313" key="6">
    <source>
        <dbReference type="EMBL" id="EEH41014.2"/>
    </source>
</evidence>
<dbReference type="GeneID" id="9098108"/>
<dbReference type="HOGENOM" id="CLU_518843_0_0_1"/>
<dbReference type="GO" id="GO:0016020">
    <property type="term" value="C:membrane"/>
    <property type="evidence" value="ECO:0007669"/>
    <property type="project" value="UniProtKB-SubCell"/>
</dbReference>
<dbReference type="Pfam" id="PF00083">
    <property type="entry name" value="Sugar_tr"/>
    <property type="match status" value="1"/>
</dbReference>
<keyword evidence="6" id="KW-0762">Sugar transport</keyword>
<dbReference type="RefSeq" id="XP_015701889.1">
    <property type="nucleotide sequence ID" value="XM_015844915.1"/>
</dbReference>
<organism evidence="6 7">
    <name type="scientific">Paracoccidioides lutzii (strain ATCC MYA-826 / Pb01)</name>
    <name type="common">Paracoccidioides brasiliensis</name>
    <dbReference type="NCBI Taxonomy" id="502779"/>
    <lineage>
        <taxon>Eukaryota</taxon>
        <taxon>Fungi</taxon>
        <taxon>Dikarya</taxon>
        <taxon>Ascomycota</taxon>
        <taxon>Pezizomycotina</taxon>
        <taxon>Eurotiomycetes</taxon>
        <taxon>Eurotiomycetidae</taxon>
        <taxon>Onygenales</taxon>
        <taxon>Ajellomycetaceae</taxon>
        <taxon>Paracoccidioides</taxon>
    </lineage>
</organism>
<reference evidence="6 7" key="1">
    <citation type="journal article" date="2011" name="PLoS Genet.">
        <title>Comparative genomic analysis of human fungal pathogens causing paracoccidioidomycosis.</title>
        <authorList>
            <person name="Desjardins C.A."/>
            <person name="Champion M.D."/>
            <person name="Holder J.W."/>
            <person name="Muszewska A."/>
            <person name="Goldberg J."/>
            <person name="Bailao A.M."/>
            <person name="Brigido M.M."/>
            <person name="Ferreira M.E."/>
            <person name="Garcia A.M."/>
            <person name="Grynberg M."/>
            <person name="Gujja S."/>
            <person name="Heiman D.I."/>
            <person name="Henn M.R."/>
            <person name="Kodira C.D."/>
            <person name="Leon-Narvaez H."/>
            <person name="Longo L.V."/>
            <person name="Ma L.J."/>
            <person name="Malavazi I."/>
            <person name="Matsuo A.L."/>
            <person name="Morais F.V."/>
            <person name="Pereira M."/>
            <person name="Rodriguez-Brito S."/>
            <person name="Sakthikumar S."/>
            <person name="Salem-Izacc S.M."/>
            <person name="Sykes S.M."/>
            <person name="Teixeira M.M."/>
            <person name="Vallejo M.C."/>
            <person name="Walter M.E."/>
            <person name="Yandava C."/>
            <person name="Young S."/>
            <person name="Zeng Q."/>
            <person name="Zucker J."/>
            <person name="Felipe M.S."/>
            <person name="Goldman G.H."/>
            <person name="Haas B.J."/>
            <person name="McEwen J.G."/>
            <person name="Nino-Vega G."/>
            <person name="Puccia R."/>
            <person name="San-Blas G."/>
            <person name="Soares C.M."/>
            <person name="Birren B.W."/>
            <person name="Cuomo C.A."/>
        </authorList>
    </citation>
    <scope>NUCLEOTIDE SEQUENCE [LARGE SCALE GENOMIC DNA]</scope>
    <source>
        <strain evidence="7">ATCC MYA-826 / Pb01</strain>
    </source>
</reference>
<keyword evidence="2" id="KW-0812">Transmembrane</keyword>
<evidence type="ECO:0000256" key="5">
    <source>
        <dbReference type="SAM" id="MobiDB-lite"/>
    </source>
</evidence>
<dbReference type="eggNOG" id="KOG0254">
    <property type="taxonomic scope" value="Eukaryota"/>
</dbReference>
<evidence type="ECO:0000313" key="7">
    <source>
        <dbReference type="Proteomes" id="UP000002059"/>
    </source>
</evidence>
<protein>
    <submittedName>
        <fullName evidence="6">Sugar transporter</fullName>
    </submittedName>
</protein>